<dbReference type="Pfam" id="PF13433">
    <property type="entry name" value="Peripla_BP_5"/>
    <property type="match status" value="1"/>
</dbReference>
<name>A0A4U9HBH3_SERRU</name>
<reference evidence="3 4" key="1">
    <citation type="submission" date="2019-05" db="EMBL/GenBank/DDBJ databases">
        <authorList>
            <consortium name="Pathogen Informatics"/>
        </authorList>
    </citation>
    <scope>NUCLEOTIDE SEQUENCE [LARGE SCALE GENOMIC DNA]</scope>
    <source>
        <strain evidence="3 4">NCTC12971</strain>
    </source>
</reference>
<evidence type="ECO:0000313" key="3">
    <source>
        <dbReference type="EMBL" id="VTP61120.1"/>
    </source>
</evidence>
<evidence type="ECO:0000313" key="4">
    <source>
        <dbReference type="Proteomes" id="UP000307968"/>
    </source>
</evidence>
<sequence>MSHRHFIKACALSAGLLGIGLAWSVQAADTIKVGILHSLSGTMAISETPLKDVALMTIDDINAKGGVLGKN</sequence>
<gene>
    <name evidence="3" type="ORF">NCTC12971_01628</name>
</gene>
<evidence type="ECO:0000256" key="1">
    <source>
        <dbReference type="ARBA" id="ARBA00022729"/>
    </source>
</evidence>
<keyword evidence="1 2" id="KW-0732">Signal</keyword>
<dbReference type="PANTHER" id="PTHR47628:SF1">
    <property type="entry name" value="ALIPHATIC AMIDASE EXPRESSION-REGULATING PROTEIN"/>
    <property type="match status" value="1"/>
</dbReference>
<dbReference type="EMBL" id="LR590463">
    <property type="protein sequence ID" value="VTP61120.1"/>
    <property type="molecule type" value="Genomic_DNA"/>
</dbReference>
<proteinExistence type="predicted"/>
<feature type="chain" id="PRO_5020717808" evidence="2">
    <location>
        <begin position="28"/>
        <end position="71"/>
    </location>
</feature>
<dbReference type="SUPFAM" id="SSF53822">
    <property type="entry name" value="Periplasmic binding protein-like I"/>
    <property type="match status" value="1"/>
</dbReference>
<dbReference type="InterPro" id="IPR028082">
    <property type="entry name" value="Peripla_BP_I"/>
</dbReference>
<feature type="signal peptide" evidence="2">
    <location>
        <begin position="1"/>
        <end position="27"/>
    </location>
</feature>
<dbReference type="PANTHER" id="PTHR47628">
    <property type="match status" value="1"/>
</dbReference>
<accession>A0A4U9HBH3</accession>
<dbReference type="NCBIfam" id="TIGR01409">
    <property type="entry name" value="TAT_signal_seq"/>
    <property type="match status" value="1"/>
</dbReference>
<dbReference type="Gene3D" id="3.40.50.2300">
    <property type="match status" value="1"/>
</dbReference>
<organism evidence="3 4">
    <name type="scientific">Serratia rubidaea</name>
    <name type="common">Serratia marinorubra</name>
    <dbReference type="NCBI Taxonomy" id="61652"/>
    <lineage>
        <taxon>Bacteria</taxon>
        <taxon>Pseudomonadati</taxon>
        <taxon>Pseudomonadota</taxon>
        <taxon>Gammaproteobacteria</taxon>
        <taxon>Enterobacterales</taxon>
        <taxon>Yersiniaceae</taxon>
        <taxon>Serratia</taxon>
    </lineage>
</organism>
<dbReference type="InterPro" id="IPR019546">
    <property type="entry name" value="TAT_signal_bac_arc"/>
</dbReference>
<dbReference type="AlphaFoldDB" id="A0A4U9HBH3"/>
<dbReference type="Proteomes" id="UP000307968">
    <property type="component" value="Chromosome"/>
</dbReference>
<protein>
    <submittedName>
        <fullName evidence="3">Urea ABC transporter, urea binding protein</fullName>
    </submittedName>
</protein>
<evidence type="ECO:0000256" key="2">
    <source>
        <dbReference type="SAM" id="SignalP"/>
    </source>
</evidence>